<accession>A0A1J1GSG4</accession>
<keyword evidence="2" id="KW-0812">Transmembrane</keyword>
<feature type="compositionally biased region" description="Low complexity" evidence="1">
    <location>
        <begin position="154"/>
        <end position="181"/>
    </location>
</feature>
<proteinExistence type="predicted"/>
<feature type="region of interest" description="Disordered" evidence="1">
    <location>
        <begin position="150"/>
        <end position="182"/>
    </location>
</feature>
<comment type="caution">
    <text evidence="3">The sequence shown here is derived from an EMBL/GenBank/DDBJ whole genome shotgun (WGS) entry which is preliminary data.</text>
</comment>
<name>A0A1J1GSG4_PLAGA</name>
<reference evidence="3" key="1">
    <citation type="submission" date="2015-04" db="EMBL/GenBank/DDBJ databases">
        <authorList>
            <consortium name="Pathogen Informatics"/>
        </authorList>
    </citation>
    <scope>NUCLEOTIDE SEQUENCE [LARGE SCALE GENOMIC DNA]</scope>
    <source>
        <strain evidence="3">8A</strain>
    </source>
</reference>
<keyword evidence="4" id="KW-1185">Reference proteome</keyword>
<dbReference type="Proteomes" id="UP000220797">
    <property type="component" value="Unassembled WGS sequence"/>
</dbReference>
<protein>
    <submittedName>
        <fullName evidence="3">PIR-like protein</fullName>
    </submittedName>
</protein>
<dbReference type="EMBL" id="CVMV01000035">
    <property type="protein sequence ID" value="CRG95459.1"/>
    <property type="molecule type" value="Genomic_DNA"/>
</dbReference>
<organism evidence="3 4">
    <name type="scientific">Plasmodium gallinaceum</name>
    <dbReference type="NCBI Taxonomy" id="5849"/>
    <lineage>
        <taxon>Eukaryota</taxon>
        <taxon>Sar</taxon>
        <taxon>Alveolata</taxon>
        <taxon>Apicomplexa</taxon>
        <taxon>Aconoidasida</taxon>
        <taxon>Haemosporida</taxon>
        <taxon>Plasmodiidae</taxon>
        <taxon>Plasmodium</taxon>
        <taxon>Plasmodium (Haemamoeba)</taxon>
    </lineage>
</organism>
<keyword evidence="2" id="KW-0472">Membrane</keyword>
<evidence type="ECO:0000313" key="4">
    <source>
        <dbReference type="Proteomes" id="UP000220797"/>
    </source>
</evidence>
<dbReference type="RefSeq" id="XP_028528270.1">
    <property type="nucleotide sequence ID" value="XM_028671637.1"/>
</dbReference>
<evidence type="ECO:0000256" key="1">
    <source>
        <dbReference type="SAM" id="MobiDB-lite"/>
    </source>
</evidence>
<dbReference type="GeneID" id="39731191"/>
<gene>
    <name evidence="3" type="ORF">PGAL8A_00266200</name>
</gene>
<sequence length="376" mass="41318">MLNLFLLNINLSCIDILNRKYFEIGKNNLKTELCLIRGRILAEEQQIKRSRGVRSANSIENIFKIWLESIEGEFFDELDKLTKNFTAKNAQDFLDWMHKKGGIITKTLNLSPGPDEKSFLNNTLASWEKLTEETLLNSIKDSLLHRMLSPENVTTNNNGSSITSASSNPTSSNSTSSPTPTQLYGLTTSSIYTSSVESTVSPTTALPSSSDLSPTTSSGSHINSTTSSTNDTSDLPTVLPTSGMNNSTTIMNNSTALIPPQHGGGLTSTACVGLYCAPAFAALPVSLALLGGVLVFVLLYKYTPVGKFLGRDNPKKKKAKKRLNEIPMERINSPKLLKEEKTENVKRSRLDSFLRAFGYNKKFPYIDEDVTSDQLI</sequence>
<evidence type="ECO:0000313" key="3">
    <source>
        <dbReference type="EMBL" id="CRG95459.1"/>
    </source>
</evidence>
<feature type="region of interest" description="Disordered" evidence="1">
    <location>
        <begin position="200"/>
        <end position="246"/>
    </location>
</feature>
<keyword evidence="2" id="KW-1133">Transmembrane helix</keyword>
<evidence type="ECO:0000256" key="2">
    <source>
        <dbReference type="SAM" id="Phobius"/>
    </source>
</evidence>
<dbReference type="AlphaFoldDB" id="A0A1J1GSG4"/>
<feature type="transmembrane region" description="Helical" evidence="2">
    <location>
        <begin position="279"/>
        <end position="300"/>
    </location>
</feature>
<dbReference type="VEuPathDB" id="PlasmoDB:PGAL8A_00266200"/>